<feature type="region of interest" description="Disordered" evidence="1">
    <location>
        <begin position="1"/>
        <end position="141"/>
    </location>
</feature>
<name>A0A087G9M7_ARAAL</name>
<protein>
    <submittedName>
        <fullName evidence="2">Uncharacterized protein</fullName>
    </submittedName>
</protein>
<feature type="compositionally biased region" description="Basic and acidic residues" evidence="1">
    <location>
        <begin position="131"/>
        <end position="141"/>
    </location>
</feature>
<keyword evidence="3" id="KW-1185">Reference proteome</keyword>
<sequence>MASEAENESSPRRDNPEGEDAITNPTVNPKPLTEVKKMFEMLLARRRTTRPRRSIRQFKPHALRFSTPRAKPRTRGDLPPPPTLQTGDRTPERVNVRGNENPSPPREGARAHDDPRETVDRNAPARRTRLRNQEEADAEYARHLAKEHKTPLEAHRAETVEMRAQMEQTFSNMKSQNVR</sequence>
<dbReference type="Proteomes" id="UP000029120">
    <property type="component" value="Chromosome 8"/>
</dbReference>
<dbReference type="EMBL" id="CM002876">
    <property type="protein sequence ID" value="KFK26579.1"/>
    <property type="molecule type" value="Genomic_DNA"/>
</dbReference>
<reference evidence="3" key="1">
    <citation type="journal article" date="2015" name="Nat. Plants">
        <title>Genome expansion of Arabis alpina linked with retrotransposition and reduced symmetric DNA methylation.</title>
        <authorList>
            <person name="Willing E.M."/>
            <person name="Rawat V."/>
            <person name="Mandakova T."/>
            <person name="Maumus F."/>
            <person name="James G.V."/>
            <person name="Nordstroem K.J."/>
            <person name="Becker C."/>
            <person name="Warthmann N."/>
            <person name="Chica C."/>
            <person name="Szarzynska B."/>
            <person name="Zytnicki M."/>
            <person name="Albani M.C."/>
            <person name="Kiefer C."/>
            <person name="Bergonzi S."/>
            <person name="Castaings L."/>
            <person name="Mateos J.L."/>
            <person name="Berns M.C."/>
            <person name="Bujdoso N."/>
            <person name="Piofczyk T."/>
            <person name="de Lorenzo L."/>
            <person name="Barrero-Sicilia C."/>
            <person name="Mateos I."/>
            <person name="Piednoel M."/>
            <person name="Hagmann J."/>
            <person name="Chen-Min-Tao R."/>
            <person name="Iglesias-Fernandez R."/>
            <person name="Schuster S.C."/>
            <person name="Alonso-Blanco C."/>
            <person name="Roudier F."/>
            <person name="Carbonero P."/>
            <person name="Paz-Ares J."/>
            <person name="Davis S.J."/>
            <person name="Pecinka A."/>
            <person name="Quesneville H."/>
            <person name="Colot V."/>
            <person name="Lysak M.A."/>
            <person name="Weigel D."/>
            <person name="Coupland G."/>
            <person name="Schneeberger K."/>
        </authorList>
    </citation>
    <scope>NUCLEOTIDE SEQUENCE [LARGE SCALE GENOMIC DNA]</scope>
    <source>
        <strain evidence="3">cv. Pajares</strain>
    </source>
</reference>
<feature type="compositionally biased region" description="Basic residues" evidence="1">
    <location>
        <begin position="44"/>
        <end position="62"/>
    </location>
</feature>
<gene>
    <name evidence="2" type="ordered locus">AALP_Aa8g266800</name>
</gene>
<organism evidence="2 3">
    <name type="scientific">Arabis alpina</name>
    <name type="common">Alpine rock-cress</name>
    <dbReference type="NCBI Taxonomy" id="50452"/>
    <lineage>
        <taxon>Eukaryota</taxon>
        <taxon>Viridiplantae</taxon>
        <taxon>Streptophyta</taxon>
        <taxon>Embryophyta</taxon>
        <taxon>Tracheophyta</taxon>
        <taxon>Spermatophyta</taxon>
        <taxon>Magnoliopsida</taxon>
        <taxon>eudicotyledons</taxon>
        <taxon>Gunneridae</taxon>
        <taxon>Pentapetalae</taxon>
        <taxon>rosids</taxon>
        <taxon>malvids</taxon>
        <taxon>Brassicales</taxon>
        <taxon>Brassicaceae</taxon>
        <taxon>Arabideae</taxon>
        <taxon>Arabis</taxon>
    </lineage>
</organism>
<evidence type="ECO:0000313" key="2">
    <source>
        <dbReference type="EMBL" id="KFK26579.1"/>
    </source>
</evidence>
<dbReference type="Gramene" id="KFK26579">
    <property type="protein sequence ID" value="KFK26579"/>
    <property type="gene ID" value="AALP_AA8G266800"/>
</dbReference>
<dbReference type="AlphaFoldDB" id="A0A087G9M7"/>
<proteinExistence type="predicted"/>
<feature type="compositionally biased region" description="Basic and acidic residues" evidence="1">
    <location>
        <begin position="107"/>
        <end position="120"/>
    </location>
</feature>
<evidence type="ECO:0000313" key="3">
    <source>
        <dbReference type="Proteomes" id="UP000029120"/>
    </source>
</evidence>
<evidence type="ECO:0000256" key="1">
    <source>
        <dbReference type="SAM" id="MobiDB-lite"/>
    </source>
</evidence>
<accession>A0A087G9M7</accession>